<dbReference type="OrthoDB" id="29212at10239"/>
<dbReference type="EMBL" id="JN882285">
    <property type="protein sequence ID" value="AFC21500.1"/>
    <property type="molecule type" value="Genomic_DNA"/>
</dbReference>
<keyword evidence="2" id="KW-1185">Reference proteome</keyword>
<dbReference type="RefSeq" id="YP_006987155.1">
    <property type="nucleotide sequence ID" value="NC_019401.1"/>
</dbReference>
<sequence>MIHCVLLKEFHEKYSDFIAVAESFRVPLIKRNFDTQHKLCNMGGSHGQYSARFKVHDDSVAIQVNGNNFSLTYCSMFYKDIVNKNVFFSTDTTAEIEFGNPQIKDEFKVCGGGFERNMSYPILEEQYFQYLTSAPLSSEEVYNYFNSIDIDHNCTIQLIAQNNGIQDFKNVMQDVTAMKELKRHLDLVSHAYKMTNGL</sequence>
<dbReference type="GeneID" id="13993790"/>
<proteinExistence type="predicted"/>
<evidence type="ECO:0000313" key="1">
    <source>
        <dbReference type="EMBL" id="AFC21500.1"/>
    </source>
</evidence>
<reference evidence="1 2" key="1">
    <citation type="journal article" date="2014" name="Virology">
        <title>Supersize me: Cronobacter sakazakii phage GAP32.</title>
        <authorList>
            <person name="Abbasifar R."/>
            <person name="Griffiths M.W."/>
            <person name="Sabour P.M."/>
            <person name="Ackermann H.-W."/>
            <person name="Vandersteegen K."/>
            <person name="Lavigne R."/>
            <person name="Noben J.-P."/>
            <person name="Villa A.A."/>
            <person name="Abbasifar A."/>
            <person name="Nash J.H.E."/>
            <person name="Kropinski A.M."/>
        </authorList>
    </citation>
    <scope>NUCLEOTIDE SEQUENCE [LARGE SCALE GENOMIC DNA]</scope>
    <source>
        <strain evidence="1">GAP-32</strain>
    </source>
</reference>
<evidence type="ECO:0000313" key="2">
    <source>
        <dbReference type="Proteomes" id="UP000000457"/>
    </source>
</evidence>
<dbReference type="KEGG" id="vg:13993790"/>
<name>K4F9F5_9CAUD</name>
<accession>K4F9F5</accession>
<organism evidence="1 2">
    <name type="scientific">Cronobacter phage vB_CsaM_GAP32</name>
    <dbReference type="NCBI Taxonomy" id="1141136"/>
    <lineage>
        <taxon>Viruses</taxon>
        <taxon>Duplodnaviria</taxon>
        <taxon>Heunggongvirae</taxon>
        <taxon>Uroviricota</taxon>
        <taxon>Caudoviricetes</taxon>
        <taxon>Mimasvirus</taxon>
        <taxon>Mimasvirus GAP32</taxon>
    </lineage>
</organism>
<gene>
    <name evidence="1" type="ORF">GAP32_052</name>
</gene>
<protein>
    <submittedName>
        <fullName evidence="1">Uncharacterized protein</fullName>
    </submittedName>
</protein>
<dbReference type="Proteomes" id="UP000000457">
    <property type="component" value="Segment"/>
</dbReference>